<organism evidence="2 3">
    <name type="scientific">Candidatus Thermochlorobacter aerophilus</name>
    <dbReference type="NCBI Taxonomy" id="1868324"/>
    <lineage>
        <taxon>Bacteria</taxon>
        <taxon>Pseudomonadati</taxon>
        <taxon>Chlorobiota</taxon>
        <taxon>Chlorobiia</taxon>
        <taxon>Chlorobiales</taxon>
        <taxon>Candidatus Thermochlorobacteriaceae</taxon>
        <taxon>Candidatus Thermochlorobacter</taxon>
    </lineage>
</organism>
<dbReference type="EMBL" id="PHFL01000043">
    <property type="protein sequence ID" value="RFM24311.1"/>
    <property type="molecule type" value="Genomic_DNA"/>
</dbReference>
<evidence type="ECO:0000259" key="1">
    <source>
        <dbReference type="Pfam" id="PF21818"/>
    </source>
</evidence>
<gene>
    <name evidence="2" type="primary">yaaA</name>
    <name evidence="2" type="ORF">D0433_06470</name>
</gene>
<dbReference type="Proteomes" id="UP000266389">
    <property type="component" value="Unassembled WGS sequence"/>
</dbReference>
<evidence type="ECO:0000313" key="3">
    <source>
        <dbReference type="Proteomes" id="UP000266389"/>
    </source>
</evidence>
<name>A0A395M0T4_9BACT</name>
<proteinExistence type="predicted"/>
<dbReference type="InterPro" id="IPR049251">
    <property type="entry name" value="DUF6884"/>
</dbReference>
<accession>A0A395M0T4</accession>
<dbReference type="AlphaFoldDB" id="A0A395M0T4"/>
<feature type="domain" description="DUF6884" evidence="1">
    <location>
        <begin position="6"/>
        <end position="138"/>
    </location>
</feature>
<reference evidence="2 3" key="1">
    <citation type="journal article" date="2011" name="ISME J.">
        <title>Community ecology of hot spring cyanobacterial mats: predominant populations and their functional potential.</title>
        <authorList>
            <person name="Klatt C.G."/>
            <person name="Wood J.M."/>
            <person name="Rusch D.B."/>
            <person name="Bateson M.M."/>
            <person name="Hamamura N."/>
            <person name="Heidelberg J.F."/>
            <person name="Grossman A.R."/>
            <person name="Bhaya D."/>
            <person name="Cohan F.M."/>
            <person name="Kuhl M."/>
            <person name="Bryant D.A."/>
            <person name="Ward D.M."/>
        </authorList>
    </citation>
    <scope>NUCLEOTIDE SEQUENCE [LARGE SCALE GENOMIC DNA]</scope>
    <source>
        <strain evidence="2">OS</strain>
    </source>
</reference>
<evidence type="ECO:0000313" key="2">
    <source>
        <dbReference type="EMBL" id="RFM24311.1"/>
    </source>
</evidence>
<dbReference type="Pfam" id="PF21818">
    <property type="entry name" value="DUF6884"/>
    <property type="match status" value="1"/>
</dbReference>
<comment type="caution">
    <text evidence="2">The sequence shown here is derived from an EMBL/GenBank/DDBJ whole genome shotgun (WGS) entry which is preliminary data.</text>
</comment>
<sequence length="170" mass="19724">MSRLLILACSARKRLDRSALPAIERYDGVNFRVLKKLQREHAFPHDLDVLILSAKYGLLRPETPIKPYDLKMTERRAAELCASVSCDLDRHLQEKKYGSVFVNLGKTYLNTLALSRNLKECKVQYATGGIGSKMKQMKEWILRYETTYTFRRAIQRHRDTKRRSTASKTS</sequence>
<protein>
    <submittedName>
        <fullName evidence="2">Peroxide stress protein YaaA</fullName>
    </submittedName>
</protein>